<dbReference type="EMBL" id="UFZA01000001">
    <property type="protein sequence ID" value="STE02250.1"/>
    <property type="molecule type" value="Genomic_DNA"/>
</dbReference>
<evidence type="ECO:0000313" key="15">
    <source>
        <dbReference type="Proteomes" id="UP000436482"/>
    </source>
</evidence>
<dbReference type="Proteomes" id="UP001247581">
    <property type="component" value="Unassembled WGS sequence"/>
</dbReference>
<reference evidence="8 12" key="3">
    <citation type="submission" date="2018-07" db="EMBL/GenBank/DDBJ databases">
        <title>Whole Genome Sequence Analysis of Avian Pathogenic E. coli - An Australian Perspective.</title>
        <authorList>
            <person name="Cummins M.L."/>
            <person name="Reid C.J."/>
            <person name="Roy Chowdhury P."/>
            <person name="Bushell R."/>
            <person name="Esbert N."/>
            <person name="Tivendale K.A."/>
            <person name="Noormohammadi A.H."/>
            <person name="Islam S."/>
            <person name="Marenda M.S."/>
            <person name="Browning G.F."/>
            <person name="Markham P.F."/>
            <person name="Djordjevic S.P."/>
        </authorList>
    </citation>
    <scope>NUCLEOTIDE SEQUENCE [LARGE SCALE GENOMIC DNA]</scope>
    <source>
        <strain evidence="8 12">AVC211</strain>
    </source>
</reference>
<evidence type="ECO:0000313" key="17">
    <source>
        <dbReference type="Proteomes" id="UP000460654"/>
    </source>
</evidence>
<evidence type="ECO:0000313" key="12">
    <source>
        <dbReference type="Proteomes" id="UP000253687"/>
    </source>
</evidence>
<evidence type="ECO:0000313" key="18">
    <source>
        <dbReference type="Proteomes" id="UP000462410"/>
    </source>
</evidence>
<evidence type="ECO:0000313" key="1">
    <source>
        <dbReference type="EMBL" id="AUY02341.1"/>
    </source>
</evidence>
<dbReference type="EMBL" id="WTQQ01000052">
    <property type="protein sequence ID" value="MWR87930.1"/>
    <property type="molecule type" value="Genomic_DNA"/>
</dbReference>
<evidence type="ECO:0000313" key="13">
    <source>
        <dbReference type="Proteomes" id="UP000255164"/>
    </source>
</evidence>
<evidence type="ECO:0000313" key="11">
    <source>
        <dbReference type="Proteomes" id="UP000239554"/>
    </source>
</evidence>
<evidence type="ECO:0000313" key="19">
    <source>
        <dbReference type="Proteomes" id="UP001208624"/>
    </source>
</evidence>
<gene>
    <name evidence="1" type="ORF">C3F40_11410</name>
    <name evidence="10" type="ORF">D4N09_22530</name>
    <name evidence="8" type="ORF">DTL43_18185</name>
    <name evidence="6" type="ORF">GP965_02455</name>
    <name evidence="5" type="ORF">GP979_06355</name>
    <name evidence="4" type="ORF">GQM13_22035</name>
    <name evidence="7" type="ORF">GRW24_01690</name>
    <name evidence="9" type="ORF">NCTC10082_00543</name>
    <name evidence="3" type="ORF">NQD80_26575</name>
    <name evidence="2" type="ORF">OFN31_23295</name>
</gene>
<dbReference type="EMBL" id="WTMQ01000010">
    <property type="protein sequence ID" value="MWL06099.1"/>
    <property type="molecule type" value="Genomic_DNA"/>
</dbReference>
<protein>
    <submittedName>
        <fullName evidence="2">Uncharacterized protein</fullName>
    </submittedName>
</protein>
<dbReference type="EMBL" id="WTRC01000014">
    <property type="protein sequence ID" value="MWT19808.1"/>
    <property type="molecule type" value="Genomic_DNA"/>
</dbReference>
<dbReference type="Proteomes" id="UP000460654">
    <property type="component" value="Unassembled WGS sequence"/>
</dbReference>
<evidence type="ECO:0000313" key="20">
    <source>
        <dbReference type="Proteomes" id="UP001247581"/>
    </source>
</evidence>
<evidence type="ECO:0000313" key="9">
    <source>
        <dbReference type="EMBL" id="STE02250.1"/>
    </source>
</evidence>
<sequence length="176" mass="19758">MKGYITASVILGAAAIFSSLIISGNISFKDEHIIQLSGGAIKLGDVYKENKLISAKIIFPDNQGEQILVVDGNPENFKEDFQEKLNKVIKTLNASKKKDEEKVSLDNLSVIEESKLELVSAVRYSAQYVPMFTLTLDKKEITMPKNTVIFPFASDETAKYLNEQQQKYKDSLFLTR</sequence>
<proteinExistence type="predicted"/>
<dbReference type="RefSeq" id="WP_000679479.1">
    <property type="nucleotide sequence ID" value="NZ_AP022811.1"/>
</dbReference>
<evidence type="ECO:0000313" key="4">
    <source>
        <dbReference type="EMBL" id="MWL06099.1"/>
    </source>
</evidence>
<evidence type="ECO:0000313" key="10">
    <source>
        <dbReference type="EMBL" id="TXU30986.1"/>
    </source>
</evidence>
<reference evidence="4 14" key="5">
    <citation type="submission" date="2019-12" db="EMBL/GenBank/DDBJ databases">
        <title>Enteriobacteria Tanzani isolates_10432.</title>
        <authorList>
            <person name="Subbiah M."/>
            <person name="Call D."/>
        </authorList>
    </citation>
    <scope>NUCLEOTIDE SEQUENCE [LARGE SCALE GENOMIC DNA]</scope>
    <source>
        <strain evidence="4 14">10432wG7</strain>
    </source>
</reference>
<reference evidence="9 13" key="2">
    <citation type="submission" date="2018-06" db="EMBL/GenBank/DDBJ databases">
        <authorList>
            <consortium name="Pathogen Informatics"/>
            <person name="Doyle S."/>
        </authorList>
    </citation>
    <scope>NUCLEOTIDE SEQUENCE [LARGE SCALE GENOMIC DNA]</scope>
    <source>
        <strain evidence="9 13">NCTC10082</strain>
    </source>
</reference>
<reference evidence="1 11" key="1">
    <citation type="journal article" date="2018" name="MBio">
        <title>Genomic Analysis of Hospital Plumbing Reveals Diverse Reservoir of Bacterial Plasmids Conferring Carbapenem Resistance.</title>
        <authorList>
            <consortium name="NISC Comparative Sequencing Program"/>
            <person name="Weingarten R.A."/>
            <person name="Johnson R.C."/>
            <person name="Conlan S."/>
            <person name="Ramsburg A.M."/>
            <person name="Dekker J.P."/>
            <person name="Lau A.F."/>
            <person name="Khil P."/>
            <person name="Odom R.T."/>
            <person name="Deming C."/>
            <person name="Park M."/>
            <person name="Thomas P.J."/>
            <person name="Henderson D.K."/>
            <person name="Palmore T.N."/>
            <person name="Segre J.A."/>
            <person name="Frank K.M."/>
        </authorList>
    </citation>
    <scope>NUCLEOTIDE SEQUENCE [LARGE SCALE GENOMIC DNA]</scope>
    <source>
        <strain evidence="1 11">ECONIH4</strain>
    </source>
</reference>
<evidence type="ECO:0000313" key="2">
    <source>
        <dbReference type="EMBL" id="MCV5624649.1"/>
    </source>
</evidence>
<reference evidence="2" key="9">
    <citation type="submission" date="2023-06" db="EMBL/GenBank/DDBJ databases">
        <title>Deciphering the underlying mechanisms mediating the transmission of blaNDM gene from human to animals in China.</title>
        <authorList>
            <person name="Chen K."/>
            <person name="Chen S."/>
        </authorList>
    </citation>
    <scope>NUCLEOTIDE SEQUENCE</scope>
    <source>
        <strain evidence="2">1199</strain>
    </source>
</reference>
<evidence type="ECO:0000313" key="6">
    <source>
        <dbReference type="EMBL" id="MWT19808.1"/>
    </source>
</evidence>
<dbReference type="EMBL" id="QYOH01000042">
    <property type="protein sequence ID" value="TXU30986.1"/>
    <property type="molecule type" value="Genomic_DNA"/>
</dbReference>
<accession>A0A0K4SSD4</accession>
<dbReference type="Proteomes" id="UP001208624">
    <property type="component" value="Unassembled WGS sequence"/>
</dbReference>
<dbReference type="Proteomes" id="UP000462410">
    <property type="component" value="Unassembled WGS sequence"/>
</dbReference>
<evidence type="ECO:0000313" key="16">
    <source>
        <dbReference type="Proteomes" id="UP000447081"/>
    </source>
</evidence>
<dbReference type="Proteomes" id="UP000430081">
    <property type="component" value="Unassembled WGS sequence"/>
</dbReference>
<dbReference type="AlphaFoldDB" id="A0A0K4SSD4"/>
<reference evidence="7 16" key="6">
    <citation type="submission" date="2019-12" db="EMBL/GenBank/DDBJ databases">
        <title>Enteriobacteria Tanzani isolates_10434.</title>
        <authorList>
            <person name="Subbiah M."/>
            <person name="Call D."/>
        </authorList>
    </citation>
    <scope>NUCLEOTIDE SEQUENCE [LARGE SCALE GENOMIC DNA]</scope>
    <source>
        <strain evidence="7 16">10434wG3</strain>
    </source>
</reference>
<dbReference type="EMBL" id="JANIDP010000190">
    <property type="protein sequence ID" value="MDR6049244.1"/>
    <property type="molecule type" value="Genomic_DNA"/>
</dbReference>
<evidence type="ECO:0000313" key="8">
    <source>
        <dbReference type="EMBL" id="RDA36176.1"/>
    </source>
</evidence>
<evidence type="ECO:0000313" key="3">
    <source>
        <dbReference type="EMBL" id="MDR6049244.1"/>
    </source>
</evidence>
<dbReference type="Proteomes" id="UP000239554">
    <property type="component" value="Chromosome"/>
</dbReference>
<dbReference type="Proteomes" id="UP000436482">
    <property type="component" value="Unassembled WGS sequence"/>
</dbReference>
<reference evidence="15 18" key="7">
    <citation type="submission" date="2019-12" db="EMBL/GenBank/DDBJ databases">
        <title>Enteriobacteria Tanzani isolates_8377-8380.</title>
        <authorList>
            <person name="Subbiah M."/>
            <person name="Call D."/>
        </authorList>
    </citation>
    <scope>NUCLEOTIDE SEQUENCE [LARGE SCALE GENOMIC DNA]</scope>
    <source>
        <strain evidence="6 18">8378wH8</strain>
        <strain evidence="5 15">8379wE6</strain>
    </source>
</reference>
<dbReference type="Proteomes" id="UP000447081">
    <property type="component" value="Unassembled WGS sequence"/>
</dbReference>
<dbReference type="Proteomes" id="UP000253687">
    <property type="component" value="Unassembled WGS sequence"/>
</dbReference>
<organism evidence="2 19">
    <name type="scientific">Escherichia coli</name>
    <dbReference type="NCBI Taxonomy" id="562"/>
    <lineage>
        <taxon>Bacteria</taxon>
        <taxon>Pseudomonadati</taxon>
        <taxon>Pseudomonadota</taxon>
        <taxon>Gammaproteobacteria</taxon>
        <taxon>Enterobacterales</taxon>
        <taxon>Enterobacteriaceae</taxon>
        <taxon>Escherichia</taxon>
    </lineage>
</organism>
<dbReference type="Proteomes" id="UP000255164">
    <property type="component" value="Unassembled WGS sequence"/>
</dbReference>
<evidence type="ECO:0000313" key="14">
    <source>
        <dbReference type="Proteomes" id="UP000430081"/>
    </source>
</evidence>
<dbReference type="EMBL" id="JAOVKC010000044">
    <property type="protein sequence ID" value="MCV5624649.1"/>
    <property type="molecule type" value="Genomic_DNA"/>
</dbReference>
<evidence type="ECO:0000313" key="7">
    <source>
        <dbReference type="EMBL" id="MXJ07207.1"/>
    </source>
</evidence>
<reference evidence="3 20" key="8">
    <citation type="submission" date="2022-07" db="EMBL/GenBank/DDBJ databases">
        <title>The wastewater resistome of Residential Aged Care Facilities indicates a role of antimicrobial stewardship in reducing resistance.</title>
        <authorList>
            <person name="Sapula S."/>
            <person name="Hart B.J."/>
            <person name="Henrietta V."/>
            <person name="Amsalu A."/>
            <person name="Jon W."/>
            <person name="Siderius N."/>
            <person name="Nguyen L."/>
            <person name="Turnidge J."/>
            <person name="Gerber C."/>
        </authorList>
    </citation>
    <scope>NUCLEOTIDE SEQUENCE [LARGE SCALE GENOMIC DNA]</scope>
    <source>
        <strain evidence="3 20">ECA685</strain>
    </source>
</reference>
<evidence type="ECO:0000313" key="5">
    <source>
        <dbReference type="EMBL" id="MWR87930.1"/>
    </source>
</evidence>
<reference evidence="10 17" key="4">
    <citation type="submission" date="2018-09" db="EMBL/GenBank/DDBJ databases">
        <title>Persistent metagenomic signatures of early life antibiotic treatment in the infant gut microbiota and resistome.</title>
        <authorList>
            <person name="Gasparrini A.J."/>
        </authorList>
    </citation>
    <scope>NUCLEOTIDE SEQUENCE [LARGE SCALE GENOMIC DNA]</scope>
    <source>
        <strain evidence="10 17">T0181B.E-10</strain>
    </source>
</reference>
<dbReference type="EMBL" id="QOGZ01000022">
    <property type="protein sequence ID" value="RDA36176.1"/>
    <property type="molecule type" value="Genomic_DNA"/>
</dbReference>
<dbReference type="EMBL" id="CP026399">
    <property type="protein sequence ID" value="AUY02341.1"/>
    <property type="molecule type" value="Genomic_DNA"/>
</dbReference>
<name>A0A0K4SSD4_ECOLX</name>
<dbReference type="EMBL" id="WUIG01000008">
    <property type="protein sequence ID" value="MXJ07207.1"/>
    <property type="molecule type" value="Genomic_DNA"/>
</dbReference>